<dbReference type="Gene3D" id="3.40.50.720">
    <property type="entry name" value="NAD(P)-binding Rossmann-like Domain"/>
    <property type="match status" value="1"/>
</dbReference>
<dbReference type="Proteomes" id="UP000237631">
    <property type="component" value="Unassembled WGS sequence"/>
</dbReference>
<dbReference type="EMBL" id="PNEN01000438">
    <property type="protein sequence ID" value="PPJ58880.1"/>
    <property type="molecule type" value="Genomic_DNA"/>
</dbReference>
<accession>A0A2S6CGL3</accession>
<dbReference type="InterPro" id="IPR020904">
    <property type="entry name" value="Sc_DH/Rdtase_CS"/>
</dbReference>
<dbReference type="GO" id="GO:0016616">
    <property type="term" value="F:oxidoreductase activity, acting on the CH-OH group of donors, NAD or NADP as acceptor"/>
    <property type="evidence" value="ECO:0007669"/>
    <property type="project" value="TreeGrafter"/>
</dbReference>
<dbReference type="STRING" id="357750.A0A2S6CGL3"/>
<evidence type="ECO:0000256" key="2">
    <source>
        <dbReference type="ARBA" id="ARBA00022857"/>
    </source>
</evidence>
<dbReference type="AlphaFoldDB" id="A0A2S6CGL3"/>
<dbReference type="Pfam" id="PF13561">
    <property type="entry name" value="adh_short_C2"/>
    <property type="match status" value="1"/>
</dbReference>
<dbReference type="PANTHER" id="PTHR42760:SF122">
    <property type="entry name" value="NAD(P)-BINDING PROTEIN"/>
    <property type="match status" value="1"/>
</dbReference>
<dbReference type="InterPro" id="IPR002347">
    <property type="entry name" value="SDR_fam"/>
</dbReference>
<evidence type="ECO:0000313" key="3">
    <source>
        <dbReference type="EMBL" id="PPJ58880.1"/>
    </source>
</evidence>
<proteinExistence type="inferred from homology"/>
<dbReference type="PANTHER" id="PTHR42760">
    <property type="entry name" value="SHORT-CHAIN DEHYDROGENASES/REDUCTASES FAMILY MEMBER"/>
    <property type="match status" value="1"/>
</dbReference>
<dbReference type="PRINTS" id="PR00080">
    <property type="entry name" value="SDRFAMILY"/>
</dbReference>
<reference evidence="4" key="1">
    <citation type="journal article" date="2017" name="bioRxiv">
        <title>Conservation of a gene cluster reveals novel cercosporin biosynthetic mechanisms and extends production to the genus Colletotrichum.</title>
        <authorList>
            <person name="de Jonge R."/>
            <person name="Ebert M.K."/>
            <person name="Huitt-Roehl C.R."/>
            <person name="Pal P."/>
            <person name="Suttle J.C."/>
            <person name="Spanner R.E."/>
            <person name="Neubauer J.D."/>
            <person name="Jurick W.M.II."/>
            <person name="Stott K.A."/>
            <person name="Secor G.A."/>
            <person name="Thomma B.P.H.J."/>
            <person name="Van de Peer Y."/>
            <person name="Townsend C.A."/>
            <person name="Bolton M.D."/>
        </authorList>
    </citation>
    <scope>NUCLEOTIDE SEQUENCE [LARGE SCALE GENOMIC DNA]</scope>
    <source>
        <strain evidence="4">CBS538.71</strain>
    </source>
</reference>
<dbReference type="InterPro" id="IPR036291">
    <property type="entry name" value="NAD(P)-bd_dom_sf"/>
</dbReference>
<dbReference type="PROSITE" id="PS00061">
    <property type="entry name" value="ADH_SHORT"/>
    <property type="match status" value="1"/>
</dbReference>
<keyword evidence="4" id="KW-1185">Reference proteome</keyword>
<dbReference type="GO" id="GO:0048038">
    <property type="term" value="F:quinone binding"/>
    <property type="evidence" value="ECO:0007669"/>
    <property type="project" value="TreeGrafter"/>
</dbReference>
<dbReference type="GO" id="GO:0006633">
    <property type="term" value="P:fatty acid biosynthetic process"/>
    <property type="evidence" value="ECO:0007669"/>
    <property type="project" value="TreeGrafter"/>
</dbReference>
<evidence type="ECO:0000256" key="1">
    <source>
        <dbReference type="ARBA" id="ARBA00006484"/>
    </source>
</evidence>
<dbReference type="OrthoDB" id="498125at2759"/>
<protein>
    <submittedName>
        <fullName evidence="3">Uncharacterized protein</fullName>
    </submittedName>
</protein>
<dbReference type="SUPFAM" id="SSF51735">
    <property type="entry name" value="NAD(P)-binding Rossmann-fold domains"/>
    <property type="match status" value="1"/>
</dbReference>
<name>A0A2S6CGL3_9PEZI</name>
<comment type="similarity">
    <text evidence="1">Belongs to the short-chain dehydrogenases/reductases (SDR) family.</text>
</comment>
<sequence length="272" mass="28522">MEECASYPDLHSKVALVMGIGHTASDNPSAWCNGAAIALRLSQNHTIVFGCDLDLAAAEHAKSRLPGPCTVMAADITSASDVSRVVDACVSRHGRIDILVNNVGRASSGDAVSMSEEGWETQLRVHLGGIYLACQTVIPIMRAQGHGSIVNNASAAAVEYPGEPQGGYSAAKAAVIHFTRAMAAIFAKDGVRLNCVVPGSMYMPSMKERTHSRDDAIRDIVGRTMHHNSFIGQLGSPFDVADAIVFLAGAAAKCITGHSLVIDGRLTVPTGT</sequence>
<gene>
    <name evidence="3" type="ORF">CBER1_04467</name>
</gene>
<dbReference type="FunFam" id="3.40.50.720:FF:000084">
    <property type="entry name" value="Short-chain dehydrogenase reductase"/>
    <property type="match status" value="1"/>
</dbReference>
<evidence type="ECO:0000313" key="4">
    <source>
        <dbReference type="Proteomes" id="UP000237631"/>
    </source>
</evidence>
<dbReference type="PRINTS" id="PR00081">
    <property type="entry name" value="GDHRDH"/>
</dbReference>
<comment type="caution">
    <text evidence="3">The sequence shown here is derived from an EMBL/GenBank/DDBJ whole genome shotgun (WGS) entry which is preliminary data.</text>
</comment>
<dbReference type="CDD" id="cd05233">
    <property type="entry name" value="SDR_c"/>
    <property type="match status" value="1"/>
</dbReference>
<organism evidence="3 4">
    <name type="scientific">Cercospora berteroae</name>
    <dbReference type="NCBI Taxonomy" id="357750"/>
    <lineage>
        <taxon>Eukaryota</taxon>
        <taxon>Fungi</taxon>
        <taxon>Dikarya</taxon>
        <taxon>Ascomycota</taxon>
        <taxon>Pezizomycotina</taxon>
        <taxon>Dothideomycetes</taxon>
        <taxon>Dothideomycetidae</taxon>
        <taxon>Mycosphaerellales</taxon>
        <taxon>Mycosphaerellaceae</taxon>
        <taxon>Cercospora</taxon>
    </lineage>
</organism>
<keyword evidence="2" id="KW-0521">NADP</keyword>